<comment type="pathway">
    <text evidence="2">Amino-acid biosynthesis; L-homocysteine biosynthesis; L-homocysteine from S-adenosyl-L-homocysteine: step 1/1.</text>
</comment>
<dbReference type="PANTHER" id="PTHR23420">
    <property type="entry name" value="ADENOSYLHOMOCYSTEINASE"/>
    <property type="match status" value="1"/>
</dbReference>
<proteinExistence type="inferred from homology"/>
<reference evidence="11" key="1">
    <citation type="submission" date="2025-08" db="UniProtKB">
        <authorList>
            <consortium name="Ensembl"/>
        </authorList>
    </citation>
    <scope>IDENTIFICATION</scope>
</reference>
<dbReference type="GO" id="GO:0006730">
    <property type="term" value="P:one-carbon metabolic process"/>
    <property type="evidence" value="ECO:0007669"/>
    <property type="project" value="UniProtKB-KW"/>
</dbReference>
<feature type="domain" description="S-adenosyl-L-homocysteine hydrolase NAD binding" evidence="10">
    <location>
        <begin position="118"/>
        <end position="265"/>
    </location>
</feature>
<sequence>MLHLRKDASFTLASLSSIAIGNQALVCTQKSGMTDEEYVWCIEQTIYWKDGQPLNMILDDSGNLTTRSTPYCCQIVKLSPLGINVSEGTTTVVHNLYKMMKNGELKCHKIMSKHKFDKLYGCRESLIDGIKRATDVMIDGKVAVVDGYGDVVKGCIQALRGFGARVIVTEVDPINVLQAAVEGYEVTTMEEACKEGNIFVTTTGCEDILLGKHFEQMKDDSIVCNIGYFDCEIDLNWLNANSAEKINIKLQVGLTPPPPTSCPKSRYGVLWMQLSILCPPVEFLPKLDEEVATAHLDKLGPFKPDHYHY</sequence>
<dbReference type="InterPro" id="IPR015878">
    <property type="entry name" value="Ado_hCys_hydrolase_NAD-bd"/>
</dbReference>
<gene>
    <name evidence="11" type="primary">AHCY</name>
</gene>
<dbReference type="EC" id="3.13.2.1" evidence="7"/>
<dbReference type="GO" id="GO:0033353">
    <property type="term" value="P:S-adenosylmethionine cycle"/>
    <property type="evidence" value="ECO:0007669"/>
    <property type="project" value="TreeGrafter"/>
</dbReference>
<evidence type="ECO:0000256" key="2">
    <source>
        <dbReference type="ARBA" id="ARBA00005195"/>
    </source>
</evidence>
<dbReference type="Gene3D" id="3.40.50.1480">
    <property type="entry name" value="Adenosylhomocysteinase-like"/>
    <property type="match status" value="2"/>
</dbReference>
<keyword evidence="5" id="KW-0378">Hydrolase</keyword>
<dbReference type="SMART" id="SM00996">
    <property type="entry name" value="AdoHcyase"/>
    <property type="match status" value="1"/>
</dbReference>
<evidence type="ECO:0000256" key="1">
    <source>
        <dbReference type="ARBA" id="ARBA00001911"/>
    </source>
</evidence>
<reference evidence="11" key="2">
    <citation type="submission" date="2025-09" db="UniProtKB">
        <authorList>
            <consortium name="Ensembl"/>
        </authorList>
    </citation>
    <scope>IDENTIFICATION</scope>
</reference>
<name>A0A8C7D2X3_ONCKI</name>
<dbReference type="GeneTree" id="ENSGT00950000182981"/>
<dbReference type="InterPro" id="IPR036291">
    <property type="entry name" value="NAD(P)-bd_dom_sf"/>
</dbReference>
<dbReference type="InterPro" id="IPR000043">
    <property type="entry name" value="Adenosylhomocysteinase-like"/>
</dbReference>
<dbReference type="SUPFAM" id="SSF52283">
    <property type="entry name" value="Formate/glycerate dehydrogenase catalytic domain-like"/>
    <property type="match status" value="1"/>
</dbReference>
<evidence type="ECO:0000256" key="4">
    <source>
        <dbReference type="ARBA" id="ARBA00022563"/>
    </source>
</evidence>
<keyword evidence="6" id="KW-0520">NAD</keyword>
<dbReference type="Gene3D" id="3.40.50.720">
    <property type="entry name" value="NAD(P)-binding Rossmann-like Domain"/>
    <property type="match status" value="1"/>
</dbReference>
<dbReference type="PANTHER" id="PTHR23420:SF0">
    <property type="entry name" value="ADENOSYLHOMOCYSTEINASE"/>
    <property type="match status" value="1"/>
</dbReference>
<evidence type="ECO:0000313" key="11">
    <source>
        <dbReference type="Ensembl" id="ENSOKIP00005013422.1"/>
    </source>
</evidence>
<comment type="catalytic activity">
    <reaction evidence="9">
        <text>S-adenosyl-L-homocysteine + H2O = L-homocysteine + adenosine</text>
        <dbReference type="Rhea" id="RHEA:21708"/>
        <dbReference type="ChEBI" id="CHEBI:15377"/>
        <dbReference type="ChEBI" id="CHEBI:16335"/>
        <dbReference type="ChEBI" id="CHEBI:57856"/>
        <dbReference type="ChEBI" id="CHEBI:58199"/>
        <dbReference type="EC" id="3.13.2.1"/>
    </reaction>
    <physiologicalReaction direction="left-to-right" evidence="9">
        <dbReference type="Rhea" id="RHEA:21709"/>
    </physiologicalReaction>
</comment>
<dbReference type="Proteomes" id="UP000694557">
    <property type="component" value="Unassembled WGS sequence"/>
</dbReference>
<evidence type="ECO:0000259" key="10">
    <source>
        <dbReference type="SMART" id="SM00997"/>
    </source>
</evidence>
<evidence type="ECO:0000256" key="3">
    <source>
        <dbReference type="ARBA" id="ARBA00007122"/>
    </source>
</evidence>
<dbReference type="SUPFAM" id="SSF51735">
    <property type="entry name" value="NAD(P)-binding Rossmann-fold domains"/>
    <property type="match status" value="1"/>
</dbReference>
<dbReference type="GO" id="GO:0004013">
    <property type="term" value="F:adenosylhomocysteinase activity"/>
    <property type="evidence" value="ECO:0007669"/>
    <property type="project" value="UniProtKB-EC"/>
</dbReference>
<dbReference type="Pfam" id="PF05221">
    <property type="entry name" value="AdoHcyase"/>
    <property type="match status" value="1"/>
</dbReference>
<organism evidence="11 12">
    <name type="scientific">Oncorhynchus kisutch</name>
    <name type="common">Coho salmon</name>
    <name type="synonym">Salmo kisutch</name>
    <dbReference type="NCBI Taxonomy" id="8019"/>
    <lineage>
        <taxon>Eukaryota</taxon>
        <taxon>Metazoa</taxon>
        <taxon>Chordata</taxon>
        <taxon>Craniata</taxon>
        <taxon>Vertebrata</taxon>
        <taxon>Euteleostomi</taxon>
        <taxon>Actinopterygii</taxon>
        <taxon>Neopterygii</taxon>
        <taxon>Teleostei</taxon>
        <taxon>Protacanthopterygii</taxon>
        <taxon>Salmoniformes</taxon>
        <taxon>Salmonidae</taxon>
        <taxon>Salmoninae</taxon>
        <taxon>Oncorhynchus</taxon>
    </lineage>
</organism>
<evidence type="ECO:0000256" key="6">
    <source>
        <dbReference type="ARBA" id="ARBA00023027"/>
    </source>
</evidence>
<dbReference type="FunFam" id="3.40.50.720:FF:000004">
    <property type="entry name" value="Adenosylhomocysteinase"/>
    <property type="match status" value="1"/>
</dbReference>
<dbReference type="InterPro" id="IPR042172">
    <property type="entry name" value="Adenosylhomocyst_ase-like_sf"/>
</dbReference>
<evidence type="ECO:0000256" key="9">
    <source>
        <dbReference type="ARBA" id="ARBA00047800"/>
    </source>
</evidence>
<comment type="similarity">
    <text evidence="3">Belongs to the adenosylhomocysteinase family.</text>
</comment>
<keyword evidence="4" id="KW-0554">One-carbon metabolism</keyword>
<evidence type="ECO:0000256" key="7">
    <source>
        <dbReference type="ARBA" id="ARBA00034527"/>
    </source>
</evidence>
<dbReference type="GO" id="GO:0005829">
    <property type="term" value="C:cytosol"/>
    <property type="evidence" value="ECO:0007669"/>
    <property type="project" value="TreeGrafter"/>
</dbReference>
<dbReference type="AlphaFoldDB" id="A0A8C7D2X3"/>
<dbReference type="SMART" id="SM00997">
    <property type="entry name" value="AdoHcyase_NAD"/>
    <property type="match status" value="1"/>
</dbReference>
<accession>A0A8C7D2X3</accession>
<keyword evidence="12" id="KW-1185">Reference proteome</keyword>
<comment type="function">
    <text evidence="8">Catalyzes the hydrolysis of S-adenosyl-L-homocysteine to form adenosine and homocysteine. Binds copper ions.</text>
</comment>
<comment type="cofactor">
    <cofactor evidence="1">
        <name>NAD(+)</name>
        <dbReference type="ChEBI" id="CHEBI:57540"/>
    </cofactor>
</comment>
<dbReference type="Pfam" id="PF00670">
    <property type="entry name" value="AdoHcyase_NAD"/>
    <property type="match status" value="1"/>
</dbReference>
<evidence type="ECO:0000313" key="12">
    <source>
        <dbReference type="Proteomes" id="UP000694557"/>
    </source>
</evidence>
<evidence type="ECO:0000256" key="8">
    <source>
        <dbReference type="ARBA" id="ARBA00045926"/>
    </source>
</evidence>
<protein>
    <recommendedName>
        <fullName evidence="7">adenosylhomocysteinase</fullName>
        <ecNumber evidence="7">3.13.2.1</ecNumber>
    </recommendedName>
</protein>
<evidence type="ECO:0000256" key="5">
    <source>
        <dbReference type="ARBA" id="ARBA00022801"/>
    </source>
</evidence>
<dbReference type="Ensembl" id="ENSOKIT00005014312.1">
    <property type="protein sequence ID" value="ENSOKIP00005013422.1"/>
    <property type="gene ID" value="ENSOKIG00005006040.1"/>
</dbReference>